<evidence type="ECO:0000313" key="1">
    <source>
        <dbReference type="EMBL" id="NGY05124.1"/>
    </source>
</evidence>
<evidence type="ECO:0000313" key="2">
    <source>
        <dbReference type="Proteomes" id="UP000472676"/>
    </source>
</evidence>
<dbReference type="Gene3D" id="3.40.50.1820">
    <property type="entry name" value="alpha/beta hydrolase"/>
    <property type="match status" value="1"/>
</dbReference>
<proteinExistence type="predicted"/>
<name>A0A6M2BS07_9GAMM</name>
<dbReference type="InterPro" id="IPR029058">
    <property type="entry name" value="AB_hydrolase_fold"/>
</dbReference>
<comment type="caution">
    <text evidence="1">The sequence shown here is derived from an EMBL/GenBank/DDBJ whole genome shotgun (WGS) entry which is preliminary data.</text>
</comment>
<accession>A0A6M2BS07</accession>
<protein>
    <recommendedName>
        <fullName evidence="3">Alpha/beta hydrolase</fullName>
    </recommendedName>
</protein>
<evidence type="ECO:0008006" key="3">
    <source>
        <dbReference type="Google" id="ProtNLM"/>
    </source>
</evidence>
<dbReference type="EMBL" id="JAAMOW010000004">
    <property type="protein sequence ID" value="NGY05124.1"/>
    <property type="molecule type" value="Genomic_DNA"/>
</dbReference>
<dbReference type="Proteomes" id="UP000472676">
    <property type="component" value="Unassembled WGS sequence"/>
</dbReference>
<dbReference type="NCBIfam" id="NF047580">
    <property type="entry name" value="BPSS1187_fam"/>
    <property type="match status" value="1"/>
</dbReference>
<reference evidence="1 2" key="1">
    <citation type="journal article" date="2014" name="Int. J. Syst. Evol. Microbiol.">
        <title>Solimonas terrae sp. nov., isolated from soil.</title>
        <authorList>
            <person name="Kim S.J."/>
            <person name="Moon J.Y."/>
            <person name="Weon H.Y."/>
            <person name="Ahn J.H."/>
            <person name="Chen W.M."/>
            <person name="Kwon S.W."/>
        </authorList>
    </citation>
    <scope>NUCLEOTIDE SEQUENCE [LARGE SCALE GENOMIC DNA]</scope>
    <source>
        <strain evidence="1 2">KIS83-12</strain>
    </source>
</reference>
<keyword evidence="2" id="KW-1185">Reference proteome</keyword>
<organism evidence="1 2">
    <name type="scientific">Solimonas terrae</name>
    <dbReference type="NCBI Taxonomy" id="1396819"/>
    <lineage>
        <taxon>Bacteria</taxon>
        <taxon>Pseudomonadati</taxon>
        <taxon>Pseudomonadota</taxon>
        <taxon>Gammaproteobacteria</taxon>
        <taxon>Nevskiales</taxon>
        <taxon>Nevskiaceae</taxon>
        <taxon>Solimonas</taxon>
    </lineage>
</organism>
<dbReference type="RefSeq" id="WP_166255819.1">
    <property type="nucleotide sequence ID" value="NZ_JAAMOW010000004.1"/>
</dbReference>
<dbReference type="InterPro" id="IPR058180">
    <property type="entry name" value="BPSS1187-like"/>
</dbReference>
<gene>
    <name evidence="1" type="ORF">G7Y85_10120</name>
</gene>
<sequence length="333" mass="34857">MLLGFGNRAFAAVDSLYVQPADTGAGISRVYSQNAKHYVLQPDKAGRKNVLVIFLGGSGSTPSDYSTFAEYAASLGYGVLDLQYPNGLAVGTTCMLSDACFTNLRGETSFGARVAYAPGMASFNSTATLVDADNSIVSRVVNLIDYLAHNASLDRAYWAQFLTANANSPYSTSGSGKAYPNWSKIVIAGHSQGGGDAAFIAMHLPASTPARRVVLFSAPNDSIGGGSASWIAGPSATPPAKFWGMHAQDEGTYGQYVSLNWLNLGGLGVGGPNSLEILLGDFGIAALTHRLVLNSAGSSLTQHDSTAANDPYGRYPEDRVKAWAYLLTANGSD</sequence>
<dbReference type="SUPFAM" id="SSF53474">
    <property type="entry name" value="alpha/beta-Hydrolases"/>
    <property type="match status" value="1"/>
</dbReference>
<dbReference type="AlphaFoldDB" id="A0A6M2BS07"/>